<keyword evidence="7" id="KW-1185">Reference proteome</keyword>
<reference evidence="6 7" key="2">
    <citation type="submission" date="2018-11" db="EMBL/GenBank/DDBJ databases">
        <authorList>
            <consortium name="Pathogen Informatics"/>
        </authorList>
    </citation>
    <scope>NUCLEOTIDE SEQUENCE [LARGE SCALE GENOMIC DNA]</scope>
</reference>
<dbReference type="OMA" id="LVVEMKF"/>
<accession>A0A0N5D892</accession>
<dbReference type="InterPro" id="IPR016181">
    <property type="entry name" value="Acyl_CoA_acyltransferase"/>
</dbReference>
<evidence type="ECO:0000256" key="3">
    <source>
        <dbReference type="ARBA" id="ARBA00048964"/>
    </source>
</evidence>
<feature type="domain" description="N-acetyltransferase" evidence="5">
    <location>
        <begin position="16"/>
        <end position="161"/>
    </location>
</feature>
<dbReference type="STRING" id="103827.A0A0N5D892"/>
<dbReference type="EMBL" id="UYYF01004768">
    <property type="protein sequence ID" value="VDN06928.1"/>
    <property type="molecule type" value="Genomic_DNA"/>
</dbReference>
<dbReference type="EC" id="2.3.1.4" evidence="4"/>
<keyword evidence="4" id="KW-0808">Transferase</keyword>
<dbReference type="UniPathway" id="UPA00113">
    <property type="reaction ID" value="UER00529"/>
</dbReference>
<dbReference type="SUPFAM" id="SSF55729">
    <property type="entry name" value="Acyl-CoA N-acyltransferases (Nat)"/>
    <property type="match status" value="1"/>
</dbReference>
<evidence type="ECO:0000256" key="1">
    <source>
        <dbReference type="ARBA" id="ARBA00004832"/>
    </source>
</evidence>
<dbReference type="Pfam" id="PF00583">
    <property type="entry name" value="Acetyltransf_1"/>
    <property type="match status" value="1"/>
</dbReference>
<sequence length="161" mass="18774">MIFDPNVQLPKAPRGYLLRPLMLSDHKHGYLKLLSQLTVVGKVTEEMFSHRFHLMRNTFPITYYVVVIEHEETKCVVATATLVLEWKFIHEAGCRGRIEDVVVDVNARRQSLATLLILHLVTLARHLGVYKLSLECKKELISFYERFGFQRDDNNFLVINF</sequence>
<gene>
    <name evidence="6" type="ORF">TCLT_LOCUS9305</name>
</gene>
<dbReference type="OrthoDB" id="10039976at2759"/>
<comment type="pathway">
    <text evidence="1 4">Nucleotide-sugar biosynthesis; UDP-N-acetyl-alpha-D-glucosamine biosynthesis; N-acetyl-alpha-D-glucosamine 1-phosphate from alpha-D-glucosamine 6-phosphate (route I): step 1/2.</text>
</comment>
<dbReference type="AlphaFoldDB" id="A0A0N5D892"/>
<evidence type="ECO:0000313" key="8">
    <source>
        <dbReference type="WBParaSite" id="TCLT_0000931601-mRNA-1"/>
    </source>
</evidence>
<proteinExistence type="inferred from homology"/>
<dbReference type="GO" id="GO:0006048">
    <property type="term" value="P:UDP-N-acetylglucosamine biosynthetic process"/>
    <property type="evidence" value="ECO:0007669"/>
    <property type="project" value="UniProtKB-UniRule"/>
</dbReference>
<keyword evidence="4" id="KW-0012">Acyltransferase</keyword>
<evidence type="ECO:0000256" key="2">
    <source>
        <dbReference type="ARBA" id="ARBA00006048"/>
    </source>
</evidence>
<dbReference type="PANTHER" id="PTHR13355:SF11">
    <property type="entry name" value="GLUCOSAMINE 6-PHOSPHATE N-ACETYLTRANSFERASE"/>
    <property type="match status" value="1"/>
</dbReference>
<name>A0A0N5D892_THECL</name>
<reference evidence="8" key="1">
    <citation type="submission" date="2017-02" db="UniProtKB">
        <authorList>
            <consortium name="WormBaseParasite"/>
        </authorList>
    </citation>
    <scope>IDENTIFICATION</scope>
</reference>
<dbReference type="PROSITE" id="PS51186">
    <property type="entry name" value="GNAT"/>
    <property type="match status" value="1"/>
</dbReference>
<evidence type="ECO:0000313" key="7">
    <source>
        <dbReference type="Proteomes" id="UP000276776"/>
    </source>
</evidence>
<dbReference type="Gene3D" id="3.40.630.30">
    <property type="match status" value="1"/>
</dbReference>
<protein>
    <recommendedName>
        <fullName evidence="4">Glucosamine 6-phosphate N-acetyltransferase</fullName>
        <ecNumber evidence="4">2.3.1.4</ecNumber>
    </recommendedName>
</protein>
<comment type="similarity">
    <text evidence="2 4">Belongs to the acetyltransferase family. GNA1 subfamily.</text>
</comment>
<dbReference type="InterPro" id="IPR000182">
    <property type="entry name" value="GNAT_dom"/>
</dbReference>
<evidence type="ECO:0000256" key="4">
    <source>
        <dbReference type="RuleBase" id="RU365086"/>
    </source>
</evidence>
<organism evidence="8">
    <name type="scientific">Thelazia callipaeda</name>
    <name type="common">Oriental eyeworm</name>
    <name type="synonym">Parasitic nematode</name>
    <dbReference type="NCBI Taxonomy" id="103827"/>
    <lineage>
        <taxon>Eukaryota</taxon>
        <taxon>Metazoa</taxon>
        <taxon>Ecdysozoa</taxon>
        <taxon>Nematoda</taxon>
        <taxon>Chromadorea</taxon>
        <taxon>Rhabditida</taxon>
        <taxon>Spirurina</taxon>
        <taxon>Spiruromorpha</taxon>
        <taxon>Thelazioidea</taxon>
        <taxon>Thelaziidae</taxon>
        <taxon>Thelazia</taxon>
    </lineage>
</organism>
<dbReference type="Proteomes" id="UP000276776">
    <property type="component" value="Unassembled WGS sequence"/>
</dbReference>
<dbReference type="GO" id="GO:0004343">
    <property type="term" value="F:glucosamine 6-phosphate N-acetyltransferase activity"/>
    <property type="evidence" value="ECO:0007669"/>
    <property type="project" value="UniProtKB-UniRule"/>
</dbReference>
<dbReference type="PANTHER" id="PTHR13355">
    <property type="entry name" value="GLUCOSAMINE 6-PHOSPHATE N-ACETYLTRANSFERASE"/>
    <property type="match status" value="1"/>
</dbReference>
<evidence type="ECO:0000313" key="6">
    <source>
        <dbReference type="EMBL" id="VDN06928.1"/>
    </source>
</evidence>
<dbReference type="WBParaSite" id="TCLT_0000931601-mRNA-1">
    <property type="protein sequence ID" value="TCLT_0000931601-mRNA-1"/>
    <property type="gene ID" value="TCLT_0000931601"/>
</dbReference>
<evidence type="ECO:0000259" key="5">
    <source>
        <dbReference type="PROSITE" id="PS51186"/>
    </source>
</evidence>
<comment type="catalytic activity">
    <reaction evidence="3 4">
        <text>D-glucosamine 6-phosphate + acetyl-CoA = N-acetyl-D-glucosamine 6-phosphate + CoA + H(+)</text>
        <dbReference type="Rhea" id="RHEA:10292"/>
        <dbReference type="ChEBI" id="CHEBI:15378"/>
        <dbReference type="ChEBI" id="CHEBI:57287"/>
        <dbReference type="ChEBI" id="CHEBI:57288"/>
        <dbReference type="ChEBI" id="CHEBI:57513"/>
        <dbReference type="ChEBI" id="CHEBI:58725"/>
        <dbReference type="EC" id="2.3.1.4"/>
    </reaction>
</comment>
<dbReference type="InterPro" id="IPR039143">
    <property type="entry name" value="GNPNAT1-like"/>
</dbReference>